<accession>A0A1M7TJ37</accession>
<proteinExistence type="predicted"/>
<organism evidence="1 2">
    <name type="scientific">Desulfovibrio litoralis DSM 11393</name>
    <dbReference type="NCBI Taxonomy" id="1121455"/>
    <lineage>
        <taxon>Bacteria</taxon>
        <taxon>Pseudomonadati</taxon>
        <taxon>Thermodesulfobacteriota</taxon>
        <taxon>Desulfovibrionia</taxon>
        <taxon>Desulfovibrionales</taxon>
        <taxon>Desulfovibrionaceae</taxon>
        <taxon>Desulfovibrio</taxon>
    </lineage>
</organism>
<dbReference type="Proteomes" id="UP000186469">
    <property type="component" value="Unassembled WGS sequence"/>
</dbReference>
<protein>
    <recommendedName>
        <fullName evidence="3">TRAP transporter solute receptor, TAXI family</fullName>
    </recommendedName>
</protein>
<gene>
    <name evidence="1" type="ORF">SAMN02745728_02098</name>
</gene>
<name>A0A1M7TJ37_9BACT</name>
<dbReference type="Pfam" id="PF16868">
    <property type="entry name" value="NMT1_3"/>
    <property type="match status" value="1"/>
</dbReference>
<sequence>MNKKHTLYKILVGLLFTYSLFAVCIHGVFVAKAENSKKDENKWPAHLRIVTGPKGGQWFQMGKPLADALSKDVLPSSSRSGGGLSNINDINNNTADMGFTLACFLGAAQSEEPAYQHIAMKNVTMMSNIYPQVFYVLVREDFAATHNIDSMEALLAQKIPLRFASLKPGTASEFMLNMLLQHGYNTSFEALKEQGWQISFSDYAEIADRFVDGDIDCFAYTAGTDVPLIRTLEEHTQPRILPLSPEVLATLSKKFKTRTYTIQPGTYKNVTKPILTLGDTTCLIIRKNIPDSLAFAMTKAVWENRKAITEVIKDFGSISPETAMTEGLPIHPGAKEFWETLKK</sequence>
<evidence type="ECO:0000313" key="2">
    <source>
        <dbReference type="Proteomes" id="UP000186469"/>
    </source>
</evidence>
<dbReference type="PANTHER" id="PTHR42941:SF1">
    <property type="entry name" value="SLL1037 PROTEIN"/>
    <property type="match status" value="1"/>
</dbReference>
<reference evidence="1 2" key="1">
    <citation type="submission" date="2016-12" db="EMBL/GenBank/DDBJ databases">
        <authorList>
            <person name="Song W.-J."/>
            <person name="Kurnit D.M."/>
        </authorList>
    </citation>
    <scope>NUCLEOTIDE SEQUENCE [LARGE SCALE GENOMIC DNA]</scope>
    <source>
        <strain evidence="1 2">DSM 11393</strain>
    </source>
</reference>
<dbReference type="NCBIfam" id="TIGR02122">
    <property type="entry name" value="TRAP_TAXI"/>
    <property type="match status" value="1"/>
</dbReference>
<evidence type="ECO:0008006" key="3">
    <source>
        <dbReference type="Google" id="ProtNLM"/>
    </source>
</evidence>
<dbReference type="PANTHER" id="PTHR42941">
    <property type="entry name" value="SLL1037 PROTEIN"/>
    <property type="match status" value="1"/>
</dbReference>
<dbReference type="STRING" id="1121455.SAMN02745728_02098"/>
<evidence type="ECO:0000313" key="1">
    <source>
        <dbReference type="EMBL" id="SHN70772.1"/>
    </source>
</evidence>
<dbReference type="AlphaFoldDB" id="A0A1M7TJ37"/>
<dbReference type="InterPro" id="IPR011852">
    <property type="entry name" value="TRAP_TAXI"/>
</dbReference>
<dbReference type="Gene3D" id="3.40.190.10">
    <property type="entry name" value="Periplasmic binding protein-like II"/>
    <property type="match status" value="2"/>
</dbReference>
<keyword evidence="2" id="KW-1185">Reference proteome</keyword>
<dbReference type="EMBL" id="FRDI01000013">
    <property type="protein sequence ID" value="SHN70772.1"/>
    <property type="molecule type" value="Genomic_DNA"/>
</dbReference>
<dbReference type="RefSeq" id="WP_072697774.1">
    <property type="nucleotide sequence ID" value="NZ_FRDI01000013.1"/>
</dbReference>
<dbReference type="OrthoDB" id="9780180at2"/>
<dbReference type="SUPFAM" id="SSF53850">
    <property type="entry name" value="Periplasmic binding protein-like II"/>
    <property type="match status" value="1"/>
</dbReference>